<name>A0AAJ4UUP4_9EURY</name>
<evidence type="ECO:0000256" key="5">
    <source>
        <dbReference type="SAM" id="MobiDB-lite"/>
    </source>
</evidence>
<dbReference type="Pfam" id="PF13102">
    <property type="entry name" value="Phage_int_SAM_5"/>
    <property type="match status" value="1"/>
</dbReference>
<dbReference type="RefSeq" id="WP_123124700.1">
    <property type="nucleotide sequence ID" value="NZ_RJJC01000002.1"/>
</dbReference>
<dbReference type="PANTHER" id="PTHR30349:SF41">
    <property type="entry name" value="INTEGRASE_RECOMBINASE PROTEIN MJ0367-RELATED"/>
    <property type="match status" value="1"/>
</dbReference>
<dbReference type="GO" id="GO:0015074">
    <property type="term" value="P:DNA integration"/>
    <property type="evidence" value="ECO:0007669"/>
    <property type="project" value="UniProtKB-KW"/>
</dbReference>
<dbReference type="AlphaFoldDB" id="A0AAJ4UUP4"/>
<feature type="region of interest" description="Disordered" evidence="5">
    <location>
        <begin position="122"/>
        <end position="144"/>
    </location>
</feature>
<dbReference type="Gene3D" id="1.10.150.130">
    <property type="match status" value="1"/>
</dbReference>
<dbReference type="GeneID" id="71861050"/>
<keyword evidence="3" id="KW-0233">DNA recombination</keyword>
<feature type="region of interest" description="Disordered" evidence="5">
    <location>
        <begin position="387"/>
        <end position="413"/>
    </location>
</feature>
<dbReference type="GO" id="GO:0003677">
    <property type="term" value="F:DNA binding"/>
    <property type="evidence" value="ECO:0007669"/>
    <property type="project" value="UniProtKB-UniRule"/>
</dbReference>
<dbReference type="InterPro" id="IPR025269">
    <property type="entry name" value="SAM-like_dom"/>
</dbReference>
<dbReference type="Gene3D" id="1.10.443.10">
    <property type="entry name" value="Intergrase catalytic core"/>
    <property type="match status" value="1"/>
</dbReference>
<keyword evidence="8" id="KW-1185">Reference proteome</keyword>
<dbReference type="EMBL" id="RJJC01000002">
    <property type="protein sequence ID" value="RNJ22590.1"/>
    <property type="molecule type" value="Genomic_DNA"/>
</dbReference>
<proteinExistence type="predicted"/>
<reference evidence="7 8" key="1">
    <citation type="submission" date="2018-11" db="EMBL/GenBank/DDBJ databases">
        <title>Genome sequences of Natronomonas sp. CBA1133.</title>
        <authorList>
            <person name="Roh S.W."/>
            <person name="Cha I.-T."/>
        </authorList>
    </citation>
    <scope>NUCLEOTIDE SEQUENCE [LARGE SCALE GENOMIC DNA]</scope>
    <source>
        <strain evidence="7 8">CBA1133</strain>
    </source>
</reference>
<dbReference type="InterPro" id="IPR050090">
    <property type="entry name" value="Tyrosine_recombinase_XerCD"/>
</dbReference>
<dbReference type="InterPro" id="IPR010998">
    <property type="entry name" value="Integrase_recombinase_N"/>
</dbReference>
<feature type="region of interest" description="Disordered" evidence="5">
    <location>
        <begin position="1"/>
        <end position="20"/>
    </location>
</feature>
<dbReference type="InterPro" id="IPR011010">
    <property type="entry name" value="DNA_brk_join_enz"/>
</dbReference>
<keyword evidence="1" id="KW-0229">DNA integration</keyword>
<dbReference type="SUPFAM" id="SSF56349">
    <property type="entry name" value="DNA breaking-rejoining enzymes"/>
    <property type="match status" value="1"/>
</dbReference>
<feature type="compositionally biased region" description="Gly residues" evidence="5">
    <location>
        <begin position="1"/>
        <end position="10"/>
    </location>
</feature>
<evidence type="ECO:0000256" key="4">
    <source>
        <dbReference type="PROSITE-ProRule" id="PRU01248"/>
    </source>
</evidence>
<evidence type="ECO:0000259" key="6">
    <source>
        <dbReference type="PROSITE" id="PS51900"/>
    </source>
</evidence>
<dbReference type="InterPro" id="IPR013762">
    <property type="entry name" value="Integrase-like_cat_sf"/>
</dbReference>
<accession>A0AAJ4UUP4</accession>
<dbReference type="GO" id="GO:0006310">
    <property type="term" value="P:DNA recombination"/>
    <property type="evidence" value="ECO:0007669"/>
    <property type="project" value="UniProtKB-KW"/>
</dbReference>
<evidence type="ECO:0000256" key="2">
    <source>
        <dbReference type="ARBA" id="ARBA00023125"/>
    </source>
</evidence>
<dbReference type="Proteomes" id="UP000270581">
    <property type="component" value="Unassembled WGS sequence"/>
</dbReference>
<feature type="domain" description="Core-binding (CB)" evidence="6">
    <location>
        <begin position="19"/>
        <end position="109"/>
    </location>
</feature>
<keyword evidence="2 4" id="KW-0238">DNA-binding</keyword>
<feature type="compositionally biased region" description="Basic and acidic residues" evidence="5">
    <location>
        <begin position="123"/>
        <end position="138"/>
    </location>
</feature>
<sequence length="413" mass="46923">MSSSGNGQGHTDGQDDRPVEVADVVEDYLTDKGKGAEGKSGTYRRDAKRELDRFLTFLEDERPRSPTTFEELTIRDIRQYARHIATQDWTKSTKQNYYAHISAFCGWAVREGYLDENPALKSRAKEPLPEDDGRKTERQQAWSPEQRTALLEYVDEQAHEAIDEVGENRYEAIKACRDRALVYLLCFSGVRGAEVLADVADARRGRDGLRWSDVSLNDNTITVLGKKGEWSDRAVPPSAIPSLERLRSVLNPSSDDWPVFTTLSYPTLVKTFKDELVERDYTRKEAESLHRERVNDGDVSMIELCVEYDVDPPALTTHSARRILQRLTEEADIELDDDKHGYLAPHGARRGAGEVMVREFGYTEAARHLDNSEEVVREHYSHIEASERAQMAETAFQNQRPSQKDVPDQDSDG</sequence>
<organism evidence="7 8">
    <name type="scientific">Halosegnis longus</name>
    <dbReference type="NCBI Taxonomy" id="2216012"/>
    <lineage>
        <taxon>Archaea</taxon>
        <taxon>Methanobacteriati</taxon>
        <taxon>Methanobacteriota</taxon>
        <taxon>Stenosarchaea group</taxon>
        <taxon>Halobacteria</taxon>
        <taxon>Halobacteriales</taxon>
        <taxon>Natronomonadaceae</taxon>
        <taxon>Halosegnis</taxon>
    </lineage>
</organism>
<evidence type="ECO:0000313" key="8">
    <source>
        <dbReference type="Proteomes" id="UP000270581"/>
    </source>
</evidence>
<dbReference type="PANTHER" id="PTHR30349">
    <property type="entry name" value="PHAGE INTEGRASE-RELATED"/>
    <property type="match status" value="1"/>
</dbReference>
<evidence type="ECO:0000256" key="3">
    <source>
        <dbReference type="ARBA" id="ARBA00023172"/>
    </source>
</evidence>
<dbReference type="InterPro" id="IPR044068">
    <property type="entry name" value="CB"/>
</dbReference>
<evidence type="ECO:0000313" key="7">
    <source>
        <dbReference type="EMBL" id="RNJ22590.1"/>
    </source>
</evidence>
<dbReference type="PROSITE" id="PS51900">
    <property type="entry name" value="CB"/>
    <property type="match status" value="1"/>
</dbReference>
<evidence type="ECO:0000256" key="1">
    <source>
        <dbReference type="ARBA" id="ARBA00022908"/>
    </source>
</evidence>
<gene>
    <name evidence="7" type="ORF">Nmn1133_13180</name>
</gene>
<protein>
    <submittedName>
        <fullName evidence="7">Integrase</fullName>
    </submittedName>
</protein>
<comment type="caution">
    <text evidence="7">The sequence shown here is derived from an EMBL/GenBank/DDBJ whole genome shotgun (WGS) entry which is preliminary data.</text>
</comment>